<dbReference type="EMBL" id="FN645454">
    <property type="protein sequence ID" value="CBI76149.1"/>
    <property type="molecule type" value="Genomic_DNA"/>
</dbReference>
<dbReference type="HOGENOM" id="CLU_095592_0_0_5"/>
<sequence>MIRLHFYIFSLFILIFIVFPVGRGYVKNLPVPSPAPEKIFSSVENAEQELVSAEDPKLKIETVSHPSNQPKETTEAGIETKAPIVSLIKEKSGGKFGGISGTNTEEVERFCSNIGSQAADARFQLQHRQLQELRDQIGERIKILEEKQNEYKVWLDKRNEFLSMAENSLVEIIKKMRPAAAAAQLALMNDLVAASLVLKLSPKVSSAIMNELPPEKSAELTQILVSAQQVSTKKTQAQ</sequence>
<reference evidence="2" key="1">
    <citation type="submission" date="2009-11" db="EMBL/GenBank/DDBJ databases">
        <title>Genome sequencing of Bartonella species and comparative genomics.</title>
        <authorList>
            <person name="Engel P."/>
            <person name="Salzburger W."/>
            <person name="Marius L."/>
            <person name="Chao-Chin C."/>
            <person name="Soichi M."/>
            <person name="Christa L."/>
            <person name="Alexandra C."/>
            <person name="Aurelie L."/>
            <person name="Claudine M."/>
            <person name="Stephan S.C."/>
            <person name="Christoph D."/>
        </authorList>
    </citation>
    <scope>NUCLEOTIDE SEQUENCE [LARGE SCALE GENOMIC DNA]</scope>
    <source>
        <strain evidence="2">CIP 104772 / 73</strain>
    </source>
</reference>
<dbReference type="STRING" id="696125.BARCL_0468"/>
<reference evidence="1 2" key="2">
    <citation type="journal article" date="2011" name="PLoS Genet.">
        <title>Parallel evolution of a type IV secretion system in radiating lineages of the host-restricted bacterial pathogen Bartonella.</title>
        <authorList>
            <person name="Engel P."/>
            <person name="Salzburger W."/>
            <person name="Liesch M."/>
            <person name="Chang C.C."/>
            <person name="Maruyama S."/>
            <person name="Lanz C."/>
            <person name="Calteau A."/>
            <person name="Lajus A."/>
            <person name="Medigue C."/>
            <person name="Schuster S.C."/>
            <person name="Dehio C."/>
        </authorList>
    </citation>
    <scope>NUCLEOTIDE SEQUENCE [LARGE SCALE GENOMIC DNA]</scope>
    <source>
        <strain evidence="2">CIP 104772 / 73</strain>
    </source>
</reference>
<protein>
    <submittedName>
        <fullName evidence="1">Uncharacterized protein</fullName>
    </submittedName>
</protein>
<dbReference type="RefSeq" id="WP_013544813.1">
    <property type="nucleotide sequence ID" value="NC_014932.1"/>
</dbReference>
<evidence type="ECO:0000313" key="2">
    <source>
        <dbReference type="Proteomes" id="UP000009101"/>
    </source>
</evidence>
<dbReference type="SUPFAM" id="SSF158791">
    <property type="entry name" value="MgtE N-terminal domain-like"/>
    <property type="match status" value="1"/>
</dbReference>
<gene>
    <name evidence="1" type="ordered locus">BARCL_0468</name>
</gene>
<dbReference type="AlphaFoldDB" id="E6YH11"/>
<dbReference type="Proteomes" id="UP000009101">
    <property type="component" value="Chromosome"/>
</dbReference>
<name>E6YH11_BARC7</name>
<organism evidence="1 2">
    <name type="scientific">Bartonella clarridgeiae (strain CCUG 45776 / CIP 104772 / 73)</name>
    <dbReference type="NCBI Taxonomy" id="696125"/>
    <lineage>
        <taxon>Bacteria</taxon>
        <taxon>Pseudomonadati</taxon>
        <taxon>Pseudomonadota</taxon>
        <taxon>Alphaproteobacteria</taxon>
        <taxon>Hyphomicrobiales</taxon>
        <taxon>Bartonellaceae</taxon>
        <taxon>Bartonella</taxon>
    </lineage>
</organism>
<keyword evidence="2" id="KW-1185">Reference proteome</keyword>
<evidence type="ECO:0000313" key="1">
    <source>
        <dbReference type="EMBL" id="CBI76149.1"/>
    </source>
</evidence>
<dbReference type="eggNOG" id="COG3334">
    <property type="taxonomic scope" value="Bacteria"/>
</dbReference>
<proteinExistence type="predicted"/>
<dbReference type="KEGG" id="bcd:BARCL_0468"/>
<accession>E6YH11</accession>